<evidence type="ECO:0000313" key="7">
    <source>
        <dbReference type="EMBL" id="KAG2387472.1"/>
    </source>
</evidence>
<dbReference type="GO" id="GO:0005634">
    <property type="term" value="C:nucleus"/>
    <property type="evidence" value="ECO:0007669"/>
    <property type="project" value="TreeGrafter"/>
</dbReference>
<keyword evidence="3" id="KW-0418">Kinase</keyword>
<evidence type="ECO:0000256" key="3">
    <source>
        <dbReference type="ARBA" id="ARBA00022777"/>
    </source>
</evidence>
<accession>A0AA88GRD7</accession>
<dbReference type="GO" id="GO:0005737">
    <property type="term" value="C:cytoplasm"/>
    <property type="evidence" value="ECO:0007669"/>
    <property type="project" value="TreeGrafter"/>
</dbReference>
<dbReference type="SUPFAM" id="SSF56112">
    <property type="entry name" value="Protein kinase-like (PK-like)"/>
    <property type="match status" value="1"/>
</dbReference>
<dbReference type="GeneID" id="68094260"/>
<dbReference type="Pfam" id="PF00069">
    <property type="entry name" value="Pkinase"/>
    <property type="match status" value="1"/>
</dbReference>
<dbReference type="InterPro" id="IPR011009">
    <property type="entry name" value="Kinase-like_dom_sf"/>
</dbReference>
<dbReference type="GO" id="GO:0005524">
    <property type="term" value="F:ATP binding"/>
    <property type="evidence" value="ECO:0007669"/>
    <property type="project" value="UniProtKB-KW"/>
</dbReference>
<dbReference type="PANTHER" id="PTHR11042">
    <property type="entry name" value="EUKARYOTIC TRANSLATION INITIATION FACTOR 2-ALPHA KINASE EIF2-ALPHA KINASE -RELATED"/>
    <property type="match status" value="1"/>
</dbReference>
<reference evidence="7 8" key="1">
    <citation type="journal article" date="2018" name="BMC Genomics">
        <title>The genome of Naegleria lovaniensis, the basis for a comparative approach to unravel pathogenicity factors of the human pathogenic amoeba N. fowleri.</title>
        <authorList>
            <person name="Liechti N."/>
            <person name="Schurch N."/>
            <person name="Bruggmann R."/>
            <person name="Wittwer M."/>
        </authorList>
    </citation>
    <scope>NUCLEOTIDE SEQUENCE [LARGE SCALE GENOMIC DNA]</scope>
    <source>
        <strain evidence="7 8">ATCC 30569</strain>
    </source>
</reference>
<name>A0AA88GRD7_NAELO</name>
<dbReference type="Gene3D" id="1.10.510.10">
    <property type="entry name" value="Transferase(Phosphotransferase) domain 1"/>
    <property type="match status" value="1"/>
</dbReference>
<dbReference type="CDD" id="cd00180">
    <property type="entry name" value="PKc"/>
    <property type="match status" value="1"/>
</dbReference>
<evidence type="ECO:0000259" key="6">
    <source>
        <dbReference type="PROSITE" id="PS50011"/>
    </source>
</evidence>
<feature type="signal peptide" evidence="5">
    <location>
        <begin position="1"/>
        <end position="26"/>
    </location>
</feature>
<keyword evidence="1" id="KW-0808">Transferase</keyword>
<feature type="domain" description="Protein kinase" evidence="6">
    <location>
        <begin position="50"/>
        <end position="305"/>
    </location>
</feature>
<evidence type="ECO:0000256" key="1">
    <source>
        <dbReference type="ARBA" id="ARBA00022679"/>
    </source>
</evidence>
<dbReference type="SMART" id="SM00220">
    <property type="entry name" value="S_TKc"/>
    <property type="match status" value="1"/>
</dbReference>
<dbReference type="Proteomes" id="UP000816034">
    <property type="component" value="Unassembled WGS sequence"/>
</dbReference>
<protein>
    <recommendedName>
        <fullName evidence="6">Protein kinase domain-containing protein</fullName>
    </recommendedName>
</protein>
<evidence type="ECO:0000313" key="8">
    <source>
        <dbReference type="Proteomes" id="UP000816034"/>
    </source>
</evidence>
<dbReference type="PROSITE" id="PS50011">
    <property type="entry name" value="PROTEIN_KINASE_DOM"/>
    <property type="match status" value="1"/>
</dbReference>
<keyword evidence="8" id="KW-1185">Reference proteome</keyword>
<feature type="chain" id="PRO_5041721526" description="Protein kinase domain-containing protein" evidence="5">
    <location>
        <begin position="27"/>
        <end position="305"/>
    </location>
</feature>
<proteinExistence type="predicted"/>
<keyword evidence="5" id="KW-0732">Signal</keyword>
<dbReference type="GO" id="GO:0004672">
    <property type="term" value="F:protein kinase activity"/>
    <property type="evidence" value="ECO:0007669"/>
    <property type="project" value="InterPro"/>
</dbReference>
<dbReference type="AlphaFoldDB" id="A0AA88GRD7"/>
<evidence type="ECO:0000256" key="4">
    <source>
        <dbReference type="ARBA" id="ARBA00022840"/>
    </source>
</evidence>
<gene>
    <name evidence="7" type="ORF">C9374_001804</name>
</gene>
<keyword evidence="2" id="KW-0547">Nucleotide-binding</keyword>
<comment type="caution">
    <text evidence="7">The sequence shown here is derived from an EMBL/GenBank/DDBJ whole genome shotgun (WGS) entry which is preliminary data.</text>
</comment>
<evidence type="ECO:0000256" key="2">
    <source>
        <dbReference type="ARBA" id="ARBA00022741"/>
    </source>
</evidence>
<dbReference type="EMBL" id="PYSW02000013">
    <property type="protein sequence ID" value="KAG2387472.1"/>
    <property type="molecule type" value="Genomic_DNA"/>
</dbReference>
<organism evidence="7 8">
    <name type="scientific">Naegleria lovaniensis</name>
    <name type="common">Amoeba</name>
    <dbReference type="NCBI Taxonomy" id="51637"/>
    <lineage>
        <taxon>Eukaryota</taxon>
        <taxon>Discoba</taxon>
        <taxon>Heterolobosea</taxon>
        <taxon>Tetramitia</taxon>
        <taxon>Eutetramitia</taxon>
        <taxon>Vahlkampfiidae</taxon>
        <taxon>Naegleria</taxon>
    </lineage>
</organism>
<keyword evidence="4" id="KW-0067">ATP-binding</keyword>
<dbReference type="RefSeq" id="XP_044551464.1">
    <property type="nucleotide sequence ID" value="XM_044691152.1"/>
</dbReference>
<dbReference type="InterPro" id="IPR050339">
    <property type="entry name" value="CC_SR_Kinase"/>
</dbReference>
<dbReference type="InterPro" id="IPR000719">
    <property type="entry name" value="Prot_kinase_dom"/>
</dbReference>
<evidence type="ECO:0000256" key="5">
    <source>
        <dbReference type="SAM" id="SignalP"/>
    </source>
</evidence>
<sequence length="305" mass="35055">MSCTKQFMNWVVVLTILMLLYIPSFGICVVSVNGYHCQAMKCHHLLQVFLQKHQRINDSSSVQALQVKAAGVFKVKLKNNETRVFKVIKKDDLNYRYEATKIASKPFSSGHVIKIIDSHQFSQNDEESGYTFADEFMALEMPYYPQTLQTKYSSIKMNSKTAVLVLEQMAEALNDIHSNKVIHRDIHADNIFVEDDNDEDMHLILGDFSFATEKKVFTRNEAPPEFTNPFKSDIYSLGKTIQLLTDSDDLIPSLSKLLEKMTSNDIETRPDIKEVQETVVKLNKILGRTTSLFSRVKKLYRKLLR</sequence>